<keyword evidence="11 14" id="KW-1133">Transmembrane helix</keyword>
<dbReference type="SMART" id="SM00304">
    <property type="entry name" value="HAMP"/>
    <property type="match status" value="1"/>
</dbReference>
<accession>A0A4V6HRF3</accession>
<dbReference type="InterPro" id="IPR050398">
    <property type="entry name" value="HssS/ArlS-like"/>
</dbReference>
<dbReference type="Proteomes" id="UP000306509">
    <property type="component" value="Unassembled WGS sequence"/>
</dbReference>
<feature type="domain" description="Histidine kinase" evidence="15">
    <location>
        <begin position="182"/>
        <end position="397"/>
    </location>
</feature>
<dbReference type="Pfam" id="PF00512">
    <property type="entry name" value="HisKA"/>
    <property type="match status" value="1"/>
</dbReference>
<evidence type="ECO:0000256" key="10">
    <source>
        <dbReference type="ARBA" id="ARBA00022840"/>
    </source>
</evidence>
<dbReference type="Gene3D" id="1.10.287.130">
    <property type="match status" value="1"/>
</dbReference>
<dbReference type="InterPro" id="IPR003661">
    <property type="entry name" value="HisK_dim/P_dom"/>
</dbReference>
<keyword evidence="6 17" id="KW-0808">Transferase</keyword>
<dbReference type="OrthoDB" id="84942at2"/>
<feature type="domain" description="HAMP" evidence="16">
    <location>
        <begin position="115"/>
        <end position="167"/>
    </location>
</feature>
<dbReference type="SMART" id="SM00387">
    <property type="entry name" value="HATPase_c"/>
    <property type="match status" value="1"/>
</dbReference>
<evidence type="ECO:0000256" key="11">
    <source>
        <dbReference type="ARBA" id="ARBA00022989"/>
    </source>
</evidence>
<dbReference type="InterPro" id="IPR003660">
    <property type="entry name" value="HAMP_dom"/>
</dbReference>
<protein>
    <recommendedName>
        <fullName evidence="3">histidine kinase</fullName>
        <ecNumber evidence="3">2.7.13.3</ecNumber>
    </recommendedName>
</protein>
<dbReference type="PANTHER" id="PTHR45528">
    <property type="entry name" value="SENSOR HISTIDINE KINASE CPXA"/>
    <property type="match status" value="1"/>
</dbReference>
<dbReference type="InterPro" id="IPR036097">
    <property type="entry name" value="HisK_dim/P_sf"/>
</dbReference>
<sequence>MEQVEKKSISLRDLSLKQSFMLYMVVFTLIALFCSISIQAVFTNTEKNIIYRKIPDKEQLEYSTSYGVHTKEGKYYEYTPREARMIRICNIGGGISLILSFLVIVIMAGLLFYRNKLKTPITLLEEAASKIGQQDLDFHIYYNCNNEMGRLCRNFEQMRSSLDQNNREMWRAMEERKRLNAAFSHDLRTPLTVLRGYVDMLSKYLPDDKVSKEKLIGTVQTMSAHVTRLENYVSSMHALQKLEDVDIKTSVINCEEFAEQIRDCADILCREKGMQLKFTTHFKCSKISVDRELVLQVFENLISNGVRYAKRELDVQLFAYGEYFSVAVGDDGKGFTREALEQAVKPFYKEKENVYDSHFGLGLNICKILSEKHGGSIFCANGHNGGGLVQANFKMLL</sequence>
<dbReference type="SUPFAM" id="SSF55874">
    <property type="entry name" value="ATPase domain of HSP90 chaperone/DNA topoisomerase II/histidine kinase"/>
    <property type="match status" value="1"/>
</dbReference>
<evidence type="ECO:0000256" key="3">
    <source>
        <dbReference type="ARBA" id="ARBA00012438"/>
    </source>
</evidence>
<evidence type="ECO:0000259" key="15">
    <source>
        <dbReference type="PROSITE" id="PS50109"/>
    </source>
</evidence>
<evidence type="ECO:0000256" key="6">
    <source>
        <dbReference type="ARBA" id="ARBA00022679"/>
    </source>
</evidence>
<evidence type="ECO:0000256" key="4">
    <source>
        <dbReference type="ARBA" id="ARBA00022475"/>
    </source>
</evidence>
<evidence type="ECO:0000256" key="1">
    <source>
        <dbReference type="ARBA" id="ARBA00000085"/>
    </source>
</evidence>
<evidence type="ECO:0000256" key="12">
    <source>
        <dbReference type="ARBA" id="ARBA00023012"/>
    </source>
</evidence>
<keyword evidence="4" id="KW-1003">Cell membrane</keyword>
<dbReference type="Gene3D" id="3.30.565.10">
    <property type="entry name" value="Histidine kinase-like ATPase, C-terminal domain"/>
    <property type="match status" value="1"/>
</dbReference>
<keyword evidence="13 14" id="KW-0472">Membrane</keyword>
<keyword evidence="7 14" id="KW-0812">Transmembrane</keyword>
<dbReference type="SUPFAM" id="SSF158472">
    <property type="entry name" value="HAMP domain-like"/>
    <property type="match status" value="1"/>
</dbReference>
<evidence type="ECO:0000256" key="9">
    <source>
        <dbReference type="ARBA" id="ARBA00022777"/>
    </source>
</evidence>
<dbReference type="Pfam" id="PF02518">
    <property type="entry name" value="HATPase_c"/>
    <property type="match status" value="1"/>
</dbReference>
<dbReference type="STRING" id="180332.GCA_000797495_05864"/>
<proteinExistence type="predicted"/>
<dbReference type="GO" id="GO:0005886">
    <property type="term" value="C:plasma membrane"/>
    <property type="evidence" value="ECO:0007669"/>
    <property type="project" value="UniProtKB-SubCell"/>
</dbReference>
<dbReference type="PROSITE" id="PS50109">
    <property type="entry name" value="HIS_KIN"/>
    <property type="match status" value="1"/>
</dbReference>
<dbReference type="GO" id="GO:0000155">
    <property type="term" value="F:phosphorelay sensor kinase activity"/>
    <property type="evidence" value="ECO:0007669"/>
    <property type="project" value="InterPro"/>
</dbReference>
<feature type="transmembrane region" description="Helical" evidence="14">
    <location>
        <begin position="20"/>
        <end position="42"/>
    </location>
</feature>
<dbReference type="InterPro" id="IPR003594">
    <property type="entry name" value="HATPase_dom"/>
</dbReference>
<evidence type="ECO:0000256" key="14">
    <source>
        <dbReference type="SAM" id="Phobius"/>
    </source>
</evidence>
<dbReference type="EMBL" id="QGQD01000083">
    <property type="protein sequence ID" value="TLC98847.1"/>
    <property type="molecule type" value="Genomic_DNA"/>
</dbReference>
<evidence type="ECO:0000256" key="8">
    <source>
        <dbReference type="ARBA" id="ARBA00022741"/>
    </source>
</evidence>
<organism evidence="17 18">
    <name type="scientific">Robinsoniella peoriensis</name>
    <dbReference type="NCBI Taxonomy" id="180332"/>
    <lineage>
        <taxon>Bacteria</taxon>
        <taxon>Bacillati</taxon>
        <taxon>Bacillota</taxon>
        <taxon>Clostridia</taxon>
        <taxon>Lachnospirales</taxon>
        <taxon>Lachnospiraceae</taxon>
        <taxon>Robinsoniella</taxon>
    </lineage>
</organism>
<dbReference type="Gene3D" id="6.10.340.10">
    <property type="match status" value="1"/>
</dbReference>
<reference evidence="17 18" key="1">
    <citation type="journal article" date="2019" name="Anaerobe">
        <title>Detection of Robinsoniella peoriensis in multiple bone samples of a trauma patient.</title>
        <authorList>
            <person name="Schrottner P."/>
            <person name="Hartwich K."/>
            <person name="Bunk B."/>
            <person name="Schober I."/>
            <person name="Helbig S."/>
            <person name="Rudolph W.W."/>
            <person name="Gunzer F."/>
        </authorList>
    </citation>
    <scope>NUCLEOTIDE SEQUENCE [LARGE SCALE GENOMIC DNA]</scope>
    <source>
        <strain evidence="17 18">DSM 106044</strain>
    </source>
</reference>
<dbReference type="Pfam" id="PF00672">
    <property type="entry name" value="HAMP"/>
    <property type="match status" value="1"/>
</dbReference>
<dbReference type="CDD" id="cd00082">
    <property type="entry name" value="HisKA"/>
    <property type="match status" value="1"/>
</dbReference>
<feature type="transmembrane region" description="Helical" evidence="14">
    <location>
        <begin position="91"/>
        <end position="113"/>
    </location>
</feature>
<dbReference type="SMART" id="SM00388">
    <property type="entry name" value="HisKA"/>
    <property type="match status" value="1"/>
</dbReference>
<keyword evidence="9 17" id="KW-0418">Kinase</keyword>
<keyword evidence="8" id="KW-0547">Nucleotide-binding</keyword>
<dbReference type="CDD" id="cd06225">
    <property type="entry name" value="HAMP"/>
    <property type="match status" value="1"/>
</dbReference>
<evidence type="ECO:0000313" key="18">
    <source>
        <dbReference type="Proteomes" id="UP000306509"/>
    </source>
</evidence>
<dbReference type="InterPro" id="IPR036890">
    <property type="entry name" value="HATPase_C_sf"/>
</dbReference>
<comment type="subcellular location">
    <subcellularLocation>
        <location evidence="2">Cell membrane</location>
        <topology evidence="2">Multi-pass membrane protein</topology>
    </subcellularLocation>
</comment>
<evidence type="ECO:0000256" key="5">
    <source>
        <dbReference type="ARBA" id="ARBA00022553"/>
    </source>
</evidence>
<keyword evidence="12" id="KW-0902">Two-component regulatory system</keyword>
<dbReference type="SUPFAM" id="SSF47384">
    <property type="entry name" value="Homodimeric domain of signal transducing histidine kinase"/>
    <property type="match status" value="1"/>
</dbReference>
<dbReference type="GO" id="GO:0005524">
    <property type="term" value="F:ATP binding"/>
    <property type="evidence" value="ECO:0007669"/>
    <property type="project" value="UniProtKB-KW"/>
</dbReference>
<gene>
    <name evidence="17" type="primary">baeS_4</name>
    <name evidence="17" type="ORF">DSM106044_04385</name>
</gene>
<dbReference type="AlphaFoldDB" id="A0A4V6HRF3"/>
<dbReference type="InterPro" id="IPR005467">
    <property type="entry name" value="His_kinase_dom"/>
</dbReference>
<comment type="caution">
    <text evidence="17">The sequence shown here is derived from an EMBL/GenBank/DDBJ whole genome shotgun (WGS) entry which is preliminary data.</text>
</comment>
<dbReference type="PANTHER" id="PTHR45528:SF1">
    <property type="entry name" value="SENSOR HISTIDINE KINASE CPXA"/>
    <property type="match status" value="1"/>
</dbReference>
<dbReference type="EC" id="2.7.13.3" evidence="3"/>
<evidence type="ECO:0000256" key="2">
    <source>
        <dbReference type="ARBA" id="ARBA00004651"/>
    </source>
</evidence>
<evidence type="ECO:0000259" key="16">
    <source>
        <dbReference type="PROSITE" id="PS50885"/>
    </source>
</evidence>
<comment type="catalytic activity">
    <reaction evidence="1">
        <text>ATP + protein L-histidine = ADP + protein N-phospho-L-histidine.</text>
        <dbReference type="EC" id="2.7.13.3"/>
    </reaction>
</comment>
<evidence type="ECO:0000256" key="13">
    <source>
        <dbReference type="ARBA" id="ARBA00023136"/>
    </source>
</evidence>
<keyword evidence="18" id="KW-1185">Reference proteome</keyword>
<keyword evidence="10" id="KW-0067">ATP-binding</keyword>
<evidence type="ECO:0000256" key="7">
    <source>
        <dbReference type="ARBA" id="ARBA00022692"/>
    </source>
</evidence>
<dbReference type="PROSITE" id="PS50885">
    <property type="entry name" value="HAMP"/>
    <property type="match status" value="1"/>
</dbReference>
<dbReference type="RefSeq" id="WP_052431080.1">
    <property type="nucleotide sequence ID" value="NZ_CABMJZ010000123.1"/>
</dbReference>
<name>A0A4V6HRF3_9FIRM</name>
<keyword evidence="5" id="KW-0597">Phosphoprotein</keyword>
<evidence type="ECO:0000313" key="17">
    <source>
        <dbReference type="EMBL" id="TLC98847.1"/>
    </source>
</evidence>